<name>A0ABT8QRU7_9FIRM</name>
<keyword evidence="2" id="KW-1185">Reference proteome</keyword>
<comment type="caution">
    <text evidence="1">The sequence shown here is derived from an EMBL/GenBank/DDBJ whole genome shotgun (WGS) entry which is preliminary data.</text>
</comment>
<proteinExistence type="predicted"/>
<gene>
    <name evidence="1" type="ORF">M8H41_10690</name>
</gene>
<organism evidence="1 2">
    <name type="scientific">Desulfosporosinus nitroreducens</name>
    <dbReference type="NCBI Taxonomy" id="2018668"/>
    <lineage>
        <taxon>Bacteria</taxon>
        <taxon>Bacillati</taxon>
        <taxon>Bacillota</taxon>
        <taxon>Clostridia</taxon>
        <taxon>Eubacteriales</taxon>
        <taxon>Desulfitobacteriaceae</taxon>
        <taxon>Desulfosporosinus</taxon>
    </lineage>
</organism>
<reference evidence="1" key="1">
    <citation type="submission" date="2022-05" db="EMBL/GenBank/DDBJ databases">
        <title>Expanded diversity of anoxic marine methylotrophy in a Black Sea sulfate reducing microorganism.</title>
        <authorList>
            <person name="Fischer P.Q."/>
            <person name="Stams A.J.M."/>
            <person name="Villanueva L."/>
            <person name="Sousa D.Z."/>
        </authorList>
    </citation>
    <scope>NUCLEOTIDE SEQUENCE</scope>
    <source>
        <strain evidence="1">P130</strain>
    </source>
</reference>
<accession>A0ABT8QRU7</accession>
<dbReference type="Proteomes" id="UP001176021">
    <property type="component" value="Unassembled WGS sequence"/>
</dbReference>
<dbReference type="RefSeq" id="WP_302048740.1">
    <property type="nucleotide sequence ID" value="NZ_JAMJEV010000008.1"/>
</dbReference>
<evidence type="ECO:0000313" key="2">
    <source>
        <dbReference type="Proteomes" id="UP001176021"/>
    </source>
</evidence>
<dbReference type="EMBL" id="JAMJEV010000008">
    <property type="protein sequence ID" value="MDO0823319.1"/>
    <property type="molecule type" value="Genomic_DNA"/>
</dbReference>
<evidence type="ECO:0000313" key="1">
    <source>
        <dbReference type="EMBL" id="MDO0823319.1"/>
    </source>
</evidence>
<protein>
    <submittedName>
        <fullName evidence="1">Uncharacterized protein</fullName>
    </submittedName>
</protein>
<sequence length="317" mass="37095">MADGGYYAIKGFEFQIDKTILLILDSEDHTPVFLEQIQDINTDGYVIQVKYKETQDYIPSKIKDPIIQLISEYQKDSSKIYYLYCYFKDTQEVIKTLTTEELDSILGNKKGNFDATLKRGFVSSFKLQFSKSFQEQFEKVIIEIQTLAICSDFDEALIHYGCITNHLRKIVVMNTNIGCRTCTKKELLKLISRNRKTIFDSAYRTYKGDEKYFLFIKKQHFTFRNIDNWERFFIIELLGNENISSIKSVVLNIKDKFYKKHMRAIKSGAPYIFLKGISMETLKTLKRELISDGNVVKDGYDFKDADFNFNSITEKKL</sequence>